<feature type="region of interest" description="Disordered" evidence="2">
    <location>
        <begin position="132"/>
        <end position="166"/>
    </location>
</feature>
<feature type="compositionally biased region" description="Gly residues" evidence="2">
    <location>
        <begin position="53"/>
        <end position="64"/>
    </location>
</feature>
<proteinExistence type="predicted"/>
<dbReference type="OrthoDB" id="10692958at2759"/>
<sequence>MDKPPRPGSAARIPNVASPARRHSSPPRQSSPPWAREHSSPEGGRRRPERSIGGSGAGGGGGGGREQDRGRRGSPRGWSTAEDEWDGSGESGTGFASDGPVGLAHGAAVLGDQLQALMDQARVLQMSLANSGRLAQARKPRRRWNTPEGPFDPQGPGAAPAASAGGAATDSAAAAVQQLQQLLLQAAGAQSSLQALLSGAGSPARLQGAVQRLEGLVETLQQVEATRQTLSRATSFRDAPSSLDAASASREAMLRATNSRHSMASAGSQGYSLAQINNQWSVPPEPSRRVAEAAAGAAGEDGFGSGGGGGDGGDAFPAPEPSNEPELRRAARTAAGLQPARRDEGPIVPPPAADPAGPQQALVPAMPPLPPMLRPENLSALRTSAMGLARSSVEAVREVEGLVVRLTMLQQQLAEGRRASQSDGGGGGVAAAAGGAGGGERELKDPKRAAHGQRIDAPDA</sequence>
<feature type="compositionally biased region" description="Gly residues" evidence="2">
    <location>
        <begin position="423"/>
        <end position="438"/>
    </location>
</feature>
<dbReference type="AlphaFoldDB" id="A0A150GQ61"/>
<comment type="caution">
    <text evidence="3">The sequence shown here is derived from an EMBL/GenBank/DDBJ whole genome shotgun (WGS) entry which is preliminary data.</text>
</comment>
<name>A0A150GQ61_GONPE</name>
<feature type="region of interest" description="Disordered" evidence="2">
    <location>
        <begin position="414"/>
        <end position="460"/>
    </location>
</feature>
<feature type="coiled-coil region" evidence="1">
    <location>
        <begin position="206"/>
        <end position="233"/>
    </location>
</feature>
<feature type="region of interest" description="Disordered" evidence="2">
    <location>
        <begin position="279"/>
        <end position="366"/>
    </location>
</feature>
<feature type="compositionally biased region" description="Basic and acidic residues" evidence="2">
    <location>
        <begin position="35"/>
        <end position="50"/>
    </location>
</feature>
<feature type="compositionally biased region" description="Low complexity" evidence="2">
    <location>
        <begin position="354"/>
        <end position="364"/>
    </location>
</feature>
<feature type="compositionally biased region" description="Low complexity" evidence="2">
    <location>
        <begin position="155"/>
        <end position="166"/>
    </location>
</feature>
<dbReference type="EMBL" id="LSYV01000013">
    <property type="protein sequence ID" value="KXZ51480.1"/>
    <property type="molecule type" value="Genomic_DNA"/>
</dbReference>
<feature type="compositionally biased region" description="Gly residues" evidence="2">
    <location>
        <begin position="299"/>
        <end position="313"/>
    </location>
</feature>
<keyword evidence="4" id="KW-1185">Reference proteome</keyword>
<feature type="compositionally biased region" description="Basic and acidic residues" evidence="2">
    <location>
        <begin position="439"/>
        <end position="460"/>
    </location>
</feature>
<gene>
    <name evidence="3" type="ORF">GPECTOR_12g443</name>
</gene>
<dbReference type="STRING" id="33097.A0A150GQ61"/>
<protein>
    <submittedName>
        <fullName evidence="3">Uncharacterized protein</fullName>
    </submittedName>
</protein>
<evidence type="ECO:0000313" key="4">
    <source>
        <dbReference type="Proteomes" id="UP000075714"/>
    </source>
</evidence>
<dbReference type="Proteomes" id="UP000075714">
    <property type="component" value="Unassembled WGS sequence"/>
</dbReference>
<accession>A0A150GQ61</accession>
<evidence type="ECO:0000256" key="1">
    <source>
        <dbReference type="SAM" id="Coils"/>
    </source>
</evidence>
<feature type="region of interest" description="Disordered" evidence="2">
    <location>
        <begin position="1"/>
        <end position="103"/>
    </location>
</feature>
<organism evidence="3 4">
    <name type="scientific">Gonium pectorale</name>
    <name type="common">Green alga</name>
    <dbReference type="NCBI Taxonomy" id="33097"/>
    <lineage>
        <taxon>Eukaryota</taxon>
        <taxon>Viridiplantae</taxon>
        <taxon>Chlorophyta</taxon>
        <taxon>core chlorophytes</taxon>
        <taxon>Chlorophyceae</taxon>
        <taxon>CS clade</taxon>
        <taxon>Chlamydomonadales</taxon>
        <taxon>Volvocaceae</taxon>
        <taxon>Gonium</taxon>
    </lineage>
</organism>
<evidence type="ECO:0000313" key="3">
    <source>
        <dbReference type="EMBL" id="KXZ51480.1"/>
    </source>
</evidence>
<keyword evidence="1" id="KW-0175">Coiled coil</keyword>
<reference evidence="4" key="1">
    <citation type="journal article" date="2016" name="Nat. Commun.">
        <title>The Gonium pectorale genome demonstrates co-option of cell cycle regulation during the evolution of multicellularity.</title>
        <authorList>
            <person name="Hanschen E.R."/>
            <person name="Marriage T.N."/>
            <person name="Ferris P.J."/>
            <person name="Hamaji T."/>
            <person name="Toyoda A."/>
            <person name="Fujiyama A."/>
            <person name="Neme R."/>
            <person name="Noguchi H."/>
            <person name="Minakuchi Y."/>
            <person name="Suzuki M."/>
            <person name="Kawai-Toyooka H."/>
            <person name="Smith D.R."/>
            <person name="Sparks H."/>
            <person name="Anderson J."/>
            <person name="Bakaric R."/>
            <person name="Luria V."/>
            <person name="Karger A."/>
            <person name="Kirschner M.W."/>
            <person name="Durand P.M."/>
            <person name="Michod R.E."/>
            <person name="Nozaki H."/>
            <person name="Olson B.J."/>
        </authorList>
    </citation>
    <scope>NUCLEOTIDE SEQUENCE [LARGE SCALE GENOMIC DNA]</scope>
    <source>
        <strain evidence="4">NIES-2863</strain>
    </source>
</reference>
<evidence type="ECO:0000256" key="2">
    <source>
        <dbReference type="SAM" id="MobiDB-lite"/>
    </source>
</evidence>